<feature type="compositionally biased region" description="Pro residues" evidence="1">
    <location>
        <begin position="153"/>
        <end position="174"/>
    </location>
</feature>
<evidence type="ECO:0000313" key="3">
    <source>
        <dbReference type="EMBL" id="EMF56425.1"/>
    </source>
</evidence>
<dbReference type="Pfam" id="PF04266">
    <property type="entry name" value="ASCH"/>
    <property type="match status" value="1"/>
</dbReference>
<dbReference type="RefSeq" id="WP_005477249.1">
    <property type="nucleotide sequence ID" value="NZ_KB405063.1"/>
</dbReference>
<protein>
    <recommendedName>
        <fullName evidence="2">ASCH domain-containing protein</fullName>
    </recommendedName>
</protein>
<sequence>MNTPERALLLSLHPRFATAILTGTKTVELRRQRVAVPPGTPVIIYTTSPVMALTGTARLTGVDTAAPGQIWRRHRKNCGISKAEYTAYMDGAARASALLLDSPRPLSSPVPLDHLRTTSAFHPPQSYRYLTTETLQHLVAGHDAADELLDQLPTPPPRPGKPHVAPPHPTPARTPDPLRSAMLVTSAPTR</sequence>
<evidence type="ECO:0000313" key="4">
    <source>
        <dbReference type="Proteomes" id="UP000030760"/>
    </source>
</evidence>
<dbReference type="InterPro" id="IPR007374">
    <property type="entry name" value="ASCH_domain"/>
</dbReference>
<feature type="domain" description="ASCH" evidence="2">
    <location>
        <begin position="10"/>
        <end position="66"/>
    </location>
</feature>
<accession>M3FTY0</accession>
<evidence type="ECO:0000259" key="2">
    <source>
        <dbReference type="Pfam" id="PF04266"/>
    </source>
</evidence>
<dbReference type="SUPFAM" id="SSF88697">
    <property type="entry name" value="PUA domain-like"/>
    <property type="match status" value="1"/>
</dbReference>
<dbReference type="InterPro" id="IPR015947">
    <property type="entry name" value="PUA-like_sf"/>
</dbReference>
<dbReference type="Gene3D" id="2.30.130.30">
    <property type="entry name" value="Hypothetical protein"/>
    <property type="match status" value="1"/>
</dbReference>
<feature type="region of interest" description="Disordered" evidence="1">
    <location>
        <begin position="148"/>
        <end position="190"/>
    </location>
</feature>
<reference evidence="4" key="1">
    <citation type="journal article" date="2013" name="Genome Announc.">
        <title>Draft Genome Sequence of Streptomyces bottropensis ATCC 25435, a Bottromycin-Producing Actinomycete.</title>
        <authorList>
            <person name="Zhang H."/>
            <person name="Zhou W."/>
            <person name="Zhuang Y."/>
            <person name="Liang X."/>
            <person name="Liu T."/>
        </authorList>
    </citation>
    <scope>NUCLEOTIDE SEQUENCE [LARGE SCALE GENOMIC DNA]</scope>
    <source>
        <strain evidence="4">ATCC 25435</strain>
    </source>
</reference>
<gene>
    <name evidence="3" type="ORF">SBD_2176</name>
</gene>
<dbReference type="GeneID" id="96268708"/>
<dbReference type="Proteomes" id="UP000030760">
    <property type="component" value="Unassembled WGS sequence"/>
</dbReference>
<organism evidence="3 4">
    <name type="scientific">Streptomyces bottropensis ATCC 25435</name>
    <dbReference type="NCBI Taxonomy" id="1054862"/>
    <lineage>
        <taxon>Bacteria</taxon>
        <taxon>Bacillati</taxon>
        <taxon>Actinomycetota</taxon>
        <taxon>Actinomycetes</taxon>
        <taxon>Kitasatosporales</taxon>
        <taxon>Streptomycetaceae</taxon>
        <taxon>Streptomyces</taxon>
    </lineage>
</organism>
<dbReference type="EMBL" id="KB405063">
    <property type="protein sequence ID" value="EMF56425.1"/>
    <property type="molecule type" value="Genomic_DNA"/>
</dbReference>
<evidence type="ECO:0000256" key="1">
    <source>
        <dbReference type="SAM" id="MobiDB-lite"/>
    </source>
</evidence>
<proteinExistence type="predicted"/>
<name>M3FTY0_9ACTN</name>
<dbReference type="AlphaFoldDB" id="M3FTY0"/>